<dbReference type="Proteomes" id="UP000499080">
    <property type="component" value="Unassembled WGS sequence"/>
</dbReference>
<protein>
    <submittedName>
        <fullName evidence="2">Uncharacterized protein</fullName>
    </submittedName>
</protein>
<organism evidence="2 3">
    <name type="scientific">Araneus ventricosus</name>
    <name type="common">Orbweaver spider</name>
    <name type="synonym">Epeira ventricosa</name>
    <dbReference type="NCBI Taxonomy" id="182803"/>
    <lineage>
        <taxon>Eukaryota</taxon>
        <taxon>Metazoa</taxon>
        <taxon>Ecdysozoa</taxon>
        <taxon>Arthropoda</taxon>
        <taxon>Chelicerata</taxon>
        <taxon>Arachnida</taxon>
        <taxon>Araneae</taxon>
        <taxon>Araneomorphae</taxon>
        <taxon>Entelegynae</taxon>
        <taxon>Araneoidea</taxon>
        <taxon>Araneidae</taxon>
        <taxon>Araneus</taxon>
    </lineage>
</organism>
<name>A0A4Y2H877_ARAVE</name>
<feature type="region of interest" description="Disordered" evidence="1">
    <location>
        <begin position="82"/>
        <end position="104"/>
    </location>
</feature>
<feature type="compositionally biased region" description="Polar residues" evidence="1">
    <location>
        <begin position="94"/>
        <end position="104"/>
    </location>
</feature>
<dbReference type="EMBL" id="BGPR01001765">
    <property type="protein sequence ID" value="GBM61389.1"/>
    <property type="molecule type" value="Genomic_DNA"/>
</dbReference>
<dbReference type="AlphaFoldDB" id="A0A4Y2H877"/>
<proteinExistence type="predicted"/>
<evidence type="ECO:0000256" key="1">
    <source>
        <dbReference type="SAM" id="MobiDB-lite"/>
    </source>
</evidence>
<gene>
    <name evidence="2" type="ORF">AVEN_258499_1</name>
</gene>
<comment type="caution">
    <text evidence="2">The sequence shown here is derived from an EMBL/GenBank/DDBJ whole genome shotgun (WGS) entry which is preliminary data.</text>
</comment>
<evidence type="ECO:0000313" key="2">
    <source>
        <dbReference type="EMBL" id="GBM61389.1"/>
    </source>
</evidence>
<reference evidence="2 3" key="1">
    <citation type="journal article" date="2019" name="Sci. Rep.">
        <title>Orb-weaving spider Araneus ventricosus genome elucidates the spidroin gene catalogue.</title>
        <authorList>
            <person name="Kono N."/>
            <person name="Nakamura H."/>
            <person name="Ohtoshi R."/>
            <person name="Moran D.A.P."/>
            <person name="Shinohara A."/>
            <person name="Yoshida Y."/>
            <person name="Fujiwara M."/>
            <person name="Mori M."/>
            <person name="Tomita M."/>
            <person name="Arakawa K."/>
        </authorList>
    </citation>
    <scope>NUCLEOTIDE SEQUENCE [LARGE SCALE GENOMIC DNA]</scope>
</reference>
<accession>A0A4Y2H877</accession>
<keyword evidence="3" id="KW-1185">Reference proteome</keyword>
<sequence>MENQKLLRQMLLFRVIWLTEPIKVIDKIFFGEMDGWGLIRQWGLLENKKINQGVREGKKVGKPRSSSYGFSVIADRPTDIIPKMVSSDRGPKCGNSSKPPSRIF</sequence>
<evidence type="ECO:0000313" key="3">
    <source>
        <dbReference type="Proteomes" id="UP000499080"/>
    </source>
</evidence>